<dbReference type="InParanoid" id="A0A2H3CXX9"/>
<organism evidence="1 2">
    <name type="scientific">Armillaria gallica</name>
    <name type="common">Bulbous honey fungus</name>
    <name type="synonym">Armillaria bulbosa</name>
    <dbReference type="NCBI Taxonomy" id="47427"/>
    <lineage>
        <taxon>Eukaryota</taxon>
        <taxon>Fungi</taxon>
        <taxon>Dikarya</taxon>
        <taxon>Basidiomycota</taxon>
        <taxon>Agaricomycotina</taxon>
        <taxon>Agaricomycetes</taxon>
        <taxon>Agaricomycetidae</taxon>
        <taxon>Agaricales</taxon>
        <taxon>Marasmiineae</taxon>
        <taxon>Physalacriaceae</taxon>
        <taxon>Armillaria</taxon>
    </lineage>
</organism>
<name>A0A2H3CXX9_ARMGA</name>
<evidence type="ECO:0000313" key="2">
    <source>
        <dbReference type="Proteomes" id="UP000217790"/>
    </source>
</evidence>
<keyword evidence="2" id="KW-1185">Reference proteome</keyword>
<gene>
    <name evidence="1" type="ORF">ARMGADRAFT_87477</name>
</gene>
<protein>
    <submittedName>
        <fullName evidence="1">Uncharacterized protein</fullName>
    </submittedName>
</protein>
<accession>A0A2H3CXX9</accession>
<dbReference type="Proteomes" id="UP000217790">
    <property type="component" value="Unassembled WGS sequence"/>
</dbReference>
<reference evidence="2" key="1">
    <citation type="journal article" date="2017" name="Nat. Ecol. Evol.">
        <title>Genome expansion and lineage-specific genetic innovations in the forest pathogenic fungi Armillaria.</title>
        <authorList>
            <person name="Sipos G."/>
            <person name="Prasanna A.N."/>
            <person name="Walter M.C."/>
            <person name="O'Connor E."/>
            <person name="Balint B."/>
            <person name="Krizsan K."/>
            <person name="Kiss B."/>
            <person name="Hess J."/>
            <person name="Varga T."/>
            <person name="Slot J."/>
            <person name="Riley R."/>
            <person name="Boka B."/>
            <person name="Rigling D."/>
            <person name="Barry K."/>
            <person name="Lee J."/>
            <person name="Mihaltcheva S."/>
            <person name="LaButti K."/>
            <person name="Lipzen A."/>
            <person name="Waldron R."/>
            <person name="Moloney N.M."/>
            <person name="Sperisen C."/>
            <person name="Kredics L."/>
            <person name="Vagvoelgyi C."/>
            <person name="Patrignani A."/>
            <person name="Fitzpatrick D."/>
            <person name="Nagy I."/>
            <person name="Doyle S."/>
            <person name="Anderson J.B."/>
            <person name="Grigoriev I.V."/>
            <person name="Gueldener U."/>
            <person name="Muensterkoetter M."/>
            <person name="Nagy L.G."/>
        </authorList>
    </citation>
    <scope>NUCLEOTIDE SEQUENCE [LARGE SCALE GENOMIC DNA]</scope>
    <source>
        <strain evidence="2">Ar21-2</strain>
    </source>
</reference>
<dbReference type="EMBL" id="KZ293752">
    <property type="protein sequence ID" value="PBK80136.1"/>
    <property type="molecule type" value="Genomic_DNA"/>
</dbReference>
<evidence type="ECO:0000313" key="1">
    <source>
        <dbReference type="EMBL" id="PBK80136.1"/>
    </source>
</evidence>
<proteinExistence type="predicted"/>
<sequence length="143" mass="15440">MDVCGGSRPTDDMTTTYTLPIRLLVYWSQLAVDDATWFSGVGTWFITRLKYERSARVRSQHAGRRGGSVHGEGTVRRTCARMYGKGTVCGEGHGWVRAIISLDGRGRSDVEGPVAVREVVGGGETGSHKGREGPVAVECGRSI</sequence>
<dbReference type="AlphaFoldDB" id="A0A2H3CXX9"/>
<dbReference type="OrthoDB" id="10546822at2759"/>